<dbReference type="RefSeq" id="WP_377711218.1">
    <property type="nucleotide sequence ID" value="NZ_JBHSMP010000013.1"/>
</dbReference>
<dbReference type="SUPFAM" id="SSF48150">
    <property type="entry name" value="DNA-glycosylase"/>
    <property type="match status" value="1"/>
</dbReference>
<dbReference type="NCBIfam" id="TIGR00624">
    <property type="entry name" value="tag"/>
    <property type="match status" value="1"/>
</dbReference>
<dbReference type="Proteomes" id="UP001596103">
    <property type="component" value="Unassembled WGS sequence"/>
</dbReference>
<dbReference type="PANTHER" id="PTHR30037">
    <property type="entry name" value="DNA-3-METHYLADENINE GLYCOSYLASE 1"/>
    <property type="match status" value="1"/>
</dbReference>
<proteinExistence type="predicted"/>
<keyword evidence="2" id="KW-1185">Reference proteome</keyword>
<comment type="caution">
    <text evidence="1">The sequence shown here is derived from an EMBL/GenBank/DDBJ whole genome shotgun (WGS) entry which is preliminary data.</text>
</comment>
<sequence length="207" mass="23142">MSDASDVTGTAQRCNWATTEAMAHYHDTEWGVPSRDDQHLYEMLVLEGAQAGLSWSTILNKREGYRRAFAQFDIQKVARFTPKHVETLMQDASIVRNRAKIEAAIVNARAVLQIQAEHSSLAKFIWSFVDDTPIQNDWPSYRDAPASTDISDALSKALKKYGCKFVGTTICYAFMQAVGMVNDHERNCICRANCAAQGKPRRAAHNA</sequence>
<dbReference type="PANTHER" id="PTHR30037:SF4">
    <property type="entry name" value="DNA-3-METHYLADENINE GLYCOSYLASE I"/>
    <property type="match status" value="1"/>
</dbReference>
<dbReference type="EMBL" id="JBHSMP010000013">
    <property type="protein sequence ID" value="MFC5429140.1"/>
    <property type="molecule type" value="Genomic_DNA"/>
</dbReference>
<dbReference type="InterPro" id="IPR011257">
    <property type="entry name" value="DNA_glycosylase"/>
</dbReference>
<dbReference type="InterPro" id="IPR052891">
    <property type="entry name" value="DNA-3mA_glycosylase"/>
</dbReference>
<dbReference type="InterPro" id="IPR004597">
    <property type="entry name" value="Tag"/>
</dbReference>
<organism evidence="1 2">
    <name type="scientific">Paraburkholderia denitrificans</name>
    <dbReference type="NCBI Taxonomy" id="694025"/>
    <lineage>
        <taxon>Bacteria</taxon>
        <taxon>Pseudomonadati</taxon>
        <taxon>Pseudomonadota</taxon>
        <taxon>Betaproteobacteria</taxon>
        <taxon>Burkholderiales</taxon>
        <taxon>Burkholderiaceae</taxon>
        <taxon>Paraburkholderia</taxon>
    </lineage>
</organism>
<evidence type="ECO:0000313" key="2">
    <source>
        <dbReference type="Proteomes" id="UP001596103"/>
    </source>
</evidence>
<reference evidence="2" key="1">
    <citation type="journal article" date="2019" name="Int. J. Syst. Evol. Microbiol.">
        <title>The Global Catalogue of Microorganisms (GCM) 10K type strain sequencing project: providing services to taxonomists for standard genome sequencing and annotation.</title>
        <authorList>
            <consortium name="The Broad Institute Genomics Platform"/>
            <consortium name="The Broad Institute Genome Sequencing Center for Infectious Disease"/>
            <person name="Wu L."/>
            <person name="Ma J."/>
        </authorList>
    </citation>
    <scope>NUCLEOTIDE SEQUENCE [LARGE SCALE GENOMIC DNA]</scope>
    <source>
        <strain evidence="2">CCUG 56042</strain>
    </source>
</reference>
<name>A0ABW0J882_9BURK</name>
<accession>A0ABW0J882</accession>
<gene>
    <name evidence="1" type="ORF">ACFPTO_10040</name>
</gene>
<dbReference type="InterPro" id="IPR005019">
    <property type="entry name" value="Adenine_glyco"/>
</dbReference>
<protein>
    <submittedName>
        <fullName evidence="1">DNA-3-methyladenine glycosylase I</fullName>
    </submittedName>
</protein>
<dbReference type="Gene3D" id="1.10.340.30">
    <property type="entry name" value="Hypothetical protein, domain 2"/>
    <property type="match status" value="1"/>
</dbReference>
<evidence type="ECO:0000313" key="1">
    <source>
        <dbReference type="EMBL" id="MFC5429140.1"/>
    </source>
</evidence>
<dbReference type="Pfam" id="PF03352">
    <property type="entry name" value="Adenine_glyco"/>
    <property type="match status" value="1"/>
</dbReference>